<dbReference type="InterPro" id="IPR036960">
    <property type="entry name" value="T-box_sf"/>
</dbReference>
<evidence type="ECO:0000256" key="2">
    <source>
        <dbReference type="ARBA" id="ARBA00023125"/>
    </source>
</evidence>
<dbReference type="RefSeq" id="XP_013993429.1">
    <property type="nucleotide sequence ID" value="XM_014137954.1"/>
</dbReference>
<dbReference type="PROSITE" id="PS50252">
    <property type="entry name" value="TBOX_3"/>
    <property type="match status" value="1"/>
</dbReference>
<dbReference type="InterPro" id="IPR046360">
    <property type="entry name" value="T-box_DNA-bd"/>
</dbReference>
<feature type="domain" description="T-box" evidence="7">
    <location>
        <begin position="19"/>
        <end position="114"/>
    </location>
</feature>
<dbReference type="SUPFAM" id="SSF49417">
    <property type="entry name" value="p53-like transcription factors"/>
    <property type="match status" value="1"/>
</dbReference>
<comment type="caution">
    <text evidence="5">Lacks conserved residue(s) required for the propagation of feature annotation.</text>
</comment>
<dbReference type="PRINTS" id="PR00937">
    <property type="entry name" value="TBOX"/>
</dbReference>
<keyword evidence="8" id="KW-1185">Reference proteome</keyword>
<keyword evidence="4 5" id="KW-0539">Nucleus</keyword>
<gene>
    <name evidence="9 10" type="primary">LOC106567992</name>
</gene>
<evidence type="ECO:0000313" key="9">
    <source>
        <dbReference type="RefSeq" id="XP_013993429.1"/>
    </source>
</evidence>
<dbReference type="GO" id="GO:0005634">
    <property type="term" value="C:nucleus"/>
    <property type="evidence" value="ECO:0007669"/>
    <property type="project" value="UniProtKB-SubCell"/>
</dbReference>
<dbReference type="GO" id="GO:0000785">
    <property type="term" value="C:chromatin"/>
    <property type="evidence" value="ECO:0007669"/>
    <property type="project" value="TreeGrafter"/>
</dbReference>
<dbReference type="GO" id="GO:0045893">
    <property type="term" value="P:positive regulation of DNA-templated transcription"/>
    <property type="evidence" value="ECO:0007669"/>
    <property type="project" value="InterPro"/>
</dbReference>
<dbReference type="GeneID" id="106567992"/>
<protein>
    <submittedName>
        <fullName evidence="9 10">T-box transcription factor TBX6L-like isoform X1</fullName>
    </submittedName>
</protein>
<organism evidence="8 9">
    <name type="scientific">Salmo salar</name>
    <name type="common">Atlantic salmon</name>
    <dbReference type="NCBI Taxonomy" id="8030"/>
    <lineage>
        <taxon>Eukaryota</taxon>
        <taxon>Metazoa</taxon>
        <taxon>Chordata</taxon>
        <taxon>Craniata</taxon>
        <taxon>Vertebrata</taxon>
        <taxon>Euteleostomi</taxon>
        <taxon>Actinopterygii</taxon>
        <taxon>Neopterygii</taxon>
        <taxon>Teleostei</taxon>
        <taxon>Protacanthopterygii</taxon>
        <taxon>Salmoniformes</taxon>
        <taxon>Salmonidae</taxon>
        <taxon>Salmoninae</taxon>
        <taxon>Salmo</taxon>
    </lineage>
</organism>
<evidence type="ECO:0000256" key="3">
    <source>
        <dbReference type="ARBA" id="ARBA00023163"/>
    </source>
</evidence>
<dbReference type="Gene3D" id="2.60.40.820">
    <property type="entry name" value="Transcription factor, T-box"/>
    <property type="match status" value="1"/>
</dbReference>
<evidence type="ECO:0000256" key="4">
    <source>
        <dbReference type="ARBA" id="ARBA00023242"/>
    </source>
</evidence>
<dbReference type="KEGG" id="sasa:106567992"/>
<sequence length="208" mass="23725">MLCFHIRYLCKYIRYCCRYEDITMWNEMESIGRHTCFGRLPSLNAVGEVVLHSMHKYQPRLHIVLSPDLHSPLLGNYLRFTFPEAAFIVVTAYQNSEITKLKIDNNPFAKGFRDNGLNRKRFREKEGQSSDKRNVRQRLMESKPSNVRSRPVESNDEADVTISSSSSVDSHGAVGYRTDDITSLSAVPDPFISAFMNWRAAALPCGQG</sequence>
<evidence type="ECO:0000313" key="10">
    <source>
        <dbReference type="RefSeq" id="XP_013993430.1"/>
    </source>
</evidence>
<accession>A0A1S3LS82</accession>
<dbReference type="GO" id="GO:0000981">
    <property type="term" value="F:DNA-binding transcription factor activity, RNA polymerase II-specific"/>
    <property type="evidence" value="ECO:0007669"/>
    <property type="project" value="TreeGrafter"/>
</dbReference>
<proteinExistence type="predicted"/>
<dbReference type="Proteomes" id="UP001652741">
    <property type="component" value="Chromosome ssa13"/>
</dbReference>
<dbReference type="InterPro" id="IPR008967">
    <property type="entry name" value="p53-like_TF_DNA-bd_sf"/>
</dbReference>
<keyword evidence="2 5" id="KW-0238">DNA-binding</keyword>
<dbReference type="PANTHER" id="PTHR11267:SF198">
    <property type="entry name" value="T-BOX TRANSCRIPTION FACTOR TBX6L"/>
    <property type="match status" value="1"/>
</dbReference>
<dbReference type="OrthoDB" id="6119313at2759"/>
<evidence type="ECO:0000313" key="8">
    <source>
        <dbReference type="Proteomes" id="UP001652741"/>
    </source>
</evidence>
<dbReference type="GO" id="GO:0001708">
    <property type="term" value="P:cell fate specification"/>
    <property type="evidence" value="ECO:0007669"/>
    <property type="project" value="TreeGrafter"/>
</dbReference>
<dbReference type="GO" id="GO:0000978">
    <property type="term" value="F:RNA polymerase II cis-regulatory region sequence-specific DNA binding"/>
    <property type="evidence" value="ECO:0007669"/>
    <property type="project" value="InterPro"/>
</dbReference>
<dbReference type="AlphaFoldDB" id="A0A1S3LS82"/>
<reference evidence="9 10" key="1">
    <citation type="submission" date="2025-04" db="UniProtKB">
        <authorList>
            <consortium name="RefSeq"/>
        </authorList>
    </citation>
    <scope>IDENTIFICATION</scope>
    <source>
        <tissue evidence="9 10">Muscle</tissue>
    </source>
</reference>
<name>A0A1S3LS82_SALSA</name>
<keyword evidence="3" id="KW-0804">Transcription</keyword>
<dbReference type="SMART" id="SM00425">
    <property type="entry name" value="TBOX"/>
    <property type="match status" value="1"/>
</dbReference>
<dbReference type="RefSeq" id="XP_013993430.1">
    <property type="nucleotide sequence ID" value="XM_014137955.1"/>
</dbReference>
<comment type="subcellular location">
    <subcellularLocation>
        <location evidence="5">Nucleus</location>
    </subcellularLocation>
</comment>
<dbReference type="PANTHER" id="PTHR11267">
    <property type="entry name" value="T-BOX PROTEIN-RELATED"/>
    <property type="match status" value="1"/>
</dbReference>
<evidence type="ECO:0000256" key="5">
    <source>
        <dbReference type="PROSITE-ProRule" id="PRU00201"/>
    </source>
</evidence>
<dbReference type="InterPro" id="IPR001699">
    <property type="entry name" value="TF_T-box"/>
</dbReference>
<evidence type="ECO:0000259" key="7">
    <source>
        <dbReference type="PROSITE" id="PS50252"/>
    </source>
</evidence>
<feature type="region of interest" description="Disordered" evidence="6">
    <location>
        <begin position="141"/>
        <end position="171"/>
    </location>
</feature>
<dbReference type="Pfam" id="PF00907">
    <property type="entry name" value="T-box"/>
    <property type="match status" value="1"/>
</dbReference>
<evidence type="ECO:0000256" key="1">
    <source>
        <dbReference type="ARBA" id="ARBA00023015"/>
    </source>
</evidence>
<keyword evidence="1" id="KW-0805">Transcription regulation</keyword>
<evidence type="ECO:0000256" key="6">
    <source>
        <dbReference type="SAM" id="MobiDB-lite"/>
    </source>
</evidence>